<evidence type="ECO:0000313" key="2">
    <source>
        <dbReference type="EMBL" id="AZS15582.1"/>
    </source>
</evidence>
<keyword evidence="2" id="KW-0808">Transferase</keyword>
<dbReference type="KEGG" id="plut:EI981_14750"/>
<reference evidence="3" key="1">
    <citation type="submission" date="2018-12" db="EMBL/GenBank/DDBJ databases">
        <title>Complete genome sequence of Paenibacillus sp. MBLB1234.</title>
        <authorList>
            <person name="Nam Y.-D."/>
            <person name="Kang J."/>
            <person name="Chung W.-H."/>
            <person name="Park Y.S."/>
        </authorList>
    </citation>
    <scope>NUCLEOTIDE SEQUENCE [LARGE SCALE GENOMIC DNA]</scope>
    <source>
        <strain evidence="3">MBLB1234</strain>
    </source>
</reference>
<gene>
    <name evidence="2" type="ORF">EI981_14750</name>
</gene>
<dbReference type="PROSITE" id="PS51186">
    <property type="entry name" value="GNAT"/>
    <property type="match status" value="1"/>
</dbReference>
<dbReference type="Proteomes" id="UP000270678">
    <property type="component" value="Chromosome"/>
</dbReference>
<dbReference type="OrthoDB" id="581534at2"/>
<keyword evidence="3" id="KW-1185">Reference proteome</keyword>
<dbReference type="Pfam" id="PF00583">
    <property type="entry name" value="Acetyltransf_1"/>
    <property type="match status" value="1"/>
</dbReference>
<dbReference type="EMBL" id="CP034346">
    <property type="protein sequence ID" value="AZS15582.1"/>
    <property type="molecule type" value="Genomic_DNA"/>
</dbReference>
<sequence length="179" mass="20955">MSTQLVMERKHLLNLSNIELPTGFTLQSYQPGYEKDWENIIQQSFGQFFDFSMMTNDPSFQPNRIFFVISPEGVPVSTSSAFWQENWGVDTGYLHMVATYPDYRGMGLGYAVTLAAMQQMVAENKTRAVLQTDDHRISAIKMYLKLGYEPKLTEWEHVYRWRQLLHQLGFYDLLNQLFM</sequence>
<evidence type="ECO:0000313" key="3">
    <source>
        <dbReference type="Proteomes" id="UP000270678"/>
    </source>
</evidence>
<dbReference type="AlphaFoldDB" id="A0A3Q9I9E2"/>
<dbReference type="CDD" id="cd04301">
    <property type="entry name" value="NAT_SF"/>
    <property type="match status" value="1"/>
</dbReference>
<dbReference type="InterPro" id="IPR016181">
    <property type="entry name" value="Acyl_CoA_acyltransferase"/>
</dbReference>
<evidence type="ECO:0000259" key="1">
    <source>
        <dbReference type="PROSITE" id="PS51186"/>
    </source>
</evidence>
<dbReference type="GO" id="GO:0016747">
    <property type="term" value="F:acyltransferase activity, transferring groups other than amino-acyl groups"/>
    <property type="evidence" value="ECO:0007669"/>
    <property type="project" value="InterPro"/>
</dbReference>
<dbReference type="InterPro" id="IPR000182">
    <property type="entry name" value="GNAT_dom"/>
</dbReference>
<accession>A0A3Q9I9E2</accession>
<dbReference type="RefSeq" id="WP_126999359.1">
    <property type="nucleotide sequence ID" value="NZ_CP034346.1"/>
</dbReference>
<organism evidence="2 3">
    <name type="scientific">Paenibacillus lutimineralis</name>
    <dbReference type="NCBI Taxonomy" id="2707005"/>
    <lineage>
        <taxon>Bacteria</taxon>
        <taxon>Bacillati</taxon>
        <taxon>Bacillota</taxon>
        <taxon>Bacilli</taxon>
        <taxon>Bacillales</taxon>
        <taxon>Paenibacillaceae</taxon>
        <taxon>Paenibacillus</taxon>
    </lineage>
</organism>
<proteinExistence type="predicted"/>
<protein>
    <submittedName>
        <fullName evidence="2">GNAT family N-acetyltransferase</fullName>
    </submittedName>
</protein>
<dbReference type="Gene3D" id="3.40.630.30">
    <property type="match status" value="1"/>
</dbReference>
<feature type="domain" description="N-acetyltransferase" evidence="1">
    <location>
        <begin position="24"/>
        <end position="166"/>
    </location>
</feature>
<name>A0A3Q9I9E2_9BACL</name>
<dbReference type="SUPFAM" id="SSF55729">
    <property type="entry name" value="Acyl-CoA N-acyltransferases (Nat)"/>
    <property type="match status" value="1"/>
</dbReference>